<accession>A0A067DJK8</accession>
<keyword evidence="2" id="KW-1185">Reference proteome</keyword>
<evidence type="ECO:0000313" key="1">
    <source>
        <dbReference type="EMBL" id="KDO38796.1"/>
    </source>
</evidence>
<dbReference type="AlphaFoldDB" id="A0A067DJK8"/>
<protein>
    <submittedName>
        <fullName evidence="1">Uncharacterized protein</fullName>
    </submittedName>
</protein>
<evidence type="ECO:0000313" key="2">
    <source>
        <dbReference type="Proteomes" id="UP000027120"/>
    </source>
</evidence>
<dbReference type="EMBL" id="KK787421">
    <property type="protein sequence ID" value="KDO38796.1"/>
    <property type="molecule type" value="Genomic_DNA"/>
</dbReference>
<gene>
    <name evidence="1" type="ORF">CISIN_1g044306mg</name>
</gene>
<reference evidence="1 2" key="1">
    <citation type="submission" date="2014-04" db="EMBL/GenBank/DDBJ databases">
        <authorList>
            <consortium name="International Citrus Genome Consortium"/>
            <person name="Gmitter F."/>
            <person name="Chen C."/>
            <person name="Farmerie W."/>
            <person name="Harkins T."/>
            <person name="Desany B."/>
            <person name="Mohiuddin M."/>
            <person name="Kodira C."/>
            <person name="Borodovsky M."/>
            <person name="Lomsadze A."/>
            <person name="Burns P."/>
            <person name="Jenkins J."/>
            <person name="Prochnik S."/>
            <person name="Shu S."/>
            <person name="Chapman J."/>
            <person name="Pitluck S."/>
            <person name="Schmutz J."/>
            <person name="Rokhsar D."/>
        </authorList>
    </citation>
    <scope>NUCLEOTIDE SEQUENCE</scope>
</reference>
<organism evidence="1 2">
    <name type="scientific">Citrus sinensis</name>
    <name type="common">Sweet orange</name>
    <name type="synonym">Citrus aurantium var. sinensis</name>
    <dbReference type="NCBI Taxonomy" id="2711"/>
    <lineage>
        <taxon>Eukaryota</taxon>
        <taxon>Viridiplantae</taxon>
        <taxon>Streptophyta</taxon>
        <taxon>Embryophyta</taxon>
        <taxon>Tracheophyta</taxon>
        <taxon>Spermatophyta</taxon>
        <taxon>Magnoliopsida</taxon>
        <taxon>eudicotyledons</taxon>
        <taxon>Gunneridae</taxon>
        <taxon>Pentapetalae</taxon>
        <taxon>rosids</taxon>
        <taxon>malvids</taxon>
        <taxon>Sapindales</taxon>
        <taxon>Rutaceae</taxon>
        <taxon>Aurantioideae</taxon>
        <taxon>Citrus</taxon>
    </lineage>
</organism>
<sequence length="96" mass="11423">FREKIDVKDHLYYYKTKLAFSTNNDATLCKLFPISLTKPSINWLNCFRSLPPNSIWLRTSPSNSIMNFYDLCTKFLTQYFYNRNQPKIASHLFSLK</sequence>
<proteinExistence type="predicted"/>
<dbReference type="Proteomes" id="UP000027120">
    <property type="component" value="Unassembled WGS sequence"/>
</dbReference>
<feature type="non-terminal residue" evidence="1">
    <location>
        <position position="1"/>
    </location>
</feature>
<name>A0A067DJK8_CITSI</name>